<dbReference type="PANTHER" id="PTHR46503:SF9">
    <property type="entry name" value="INTER ALPHA-TRYPSIN INHIBITOR, HEAVY CHAIN-LIKE PROTEIN"/>
    <property type="match status" value="1"/>
</dbReference>
<reference evidence="3" key="1">
    <citation type="journal article" date="2017" name="Plant J.">
        <title>The pomegranate (Punica granatum L.) genome and the genomics of punicalagin biosynthesis.</title>
        <authorList>
            <person name="Qin G."/>
            <person name="Xu C."/>
            <person name="Ming R."/>
            <person name="Tang H."/>
            <person name="Guyot R."/>
            <person name="Kramer E.M."/>
            <person name="Hu Y."/>
            <person name="Yi X."/>
            <person name="Qi Y."/>
            <person name="Xu X."/>
            <person name="Gao Z."/>
            <person name="Pan H."/>
            <person name="Jian J."/>
            <person name="Tian Y."/>
            <person name="Yue Z."/>
            <person name="Xu Y."/>
        </authorList>
    </citation>
    <scope>NUCLEOTIDE SEQUENCE [LARGE SCALE GENOMIC DNA]</scope>
    <source>
        <strain evidence="3">cv. Dabenzi</strain>
    </source>
</reference>
<dbReference type="SUPFAM" id="SSF53300">
    <property type="entry name" value="vWA-like"/>
    <property type="match status" value="1"/>
</dbReference>
<protein>
    <recommendedName>
        <fullName evidence="1">VWFA domain-containing protein</fullName>
    </recommendedName>
</protein>
<organism evidence="2 3">
    <name type="scientific">Punica granatum</name>
    <name type="common">Pomegranate</name>
    <dbReference type="NCBI Taxonomy" id="22663"/>
    <lineage>
        <taxon>Eukaryota</taxon>
        <taxon>Viridiplantae</taxon>
        <taxon>Streptophyta</taxon>
        <taxon>Embryophyta</taxon>
        <taxon>Tracheophyta</taxon>
        <taxon>Spermatophyta</taxon>
        <taxon>Magnoliopsida</taxon>
        <taxon>eudicotyledons</taxon>
        <taxon>Gunneridae</taxon>
        <taxon>Pentapetalae</taxon>
        <taxon>rosids</taxon>
        <taxon>malvids</taxon>
        <taxon>Myrtales</taxon>
        <taxon>Lythraceae</taxon>
        <taxon>Punica</taxon>
    </lineage>
</organism>
<dbReference type="Gene3D" id="3.40.50.410">
    <property type="entry name" value="von Willebrand factor, type A domain"/>
    <property type="match status" value="1"/>
</dbReference>
<evidence type="ECO:0000259" key="1">
    <source>
        <dbReference type="PROSITE" id="PS50234"/>
    </source>
</evidence>
<dbReference type="EMBL" id="MTKT01001094">
    <property type="protein sequence ID" value="OWM86059.1"/>
    <property type="molecule type" value="Genomic_DNA"/>
</dbReference>
<dbReference type="Pfam" id="PF13768">
    <property type="entry name" value="VWA_3"/>
    <property type="match status" value="1"/>
</dbReference>
<dbReference type="InterPro" id="IPR002035">
    <property type="entry name" value="VWF_A"/>
</dbReference>
<sequence length="791" mass="87479">MASEFAASVDYGLRLSKRIYYGKGTTAPPAPEMSRSPEAYLPTAPMVYAVVPDPTAVDNPDVPSYQPYVHGRCDPPALIPLHMHSISAEVDCYLDTAFVSIAGVWRVHCIMARRRCDCRVAIPMGEQEILGYWGGPILDGGLPLVKQGTAHPTVVQRQDHRAPGLLLGVEVNLAGRSYNSELINAEDMKETLEITKAKDGQFLKFQTFTFRVPQVDGGSTISVKASWSQKLSYSNSEFLLTVPFSFPGYVNPIVKNISRKQLIRLNVDTGTGMEVLCRTTSHPMKELRREVGKLAFSSEVEVSTWSSVDLKISYSVSSSDIFGDILLQSPPLHDFDQSELLCFYLYPGNNQSRKVFRKEVVYVMDISGSMQDDLLVNTKDALMESLWMLNPEDSFNIIAFNHEARLFSLSMEKATKKVLCNAHEWISNTFVGDGGTDILPPLEQAMKLLADTTDAVPLVFLVTDGTVENEREICNTVKRYLSSGPSVPPRFFTFGIGPYCNHYFLQALARIGRGHYDAAYDAESVAVRMKSFFAACSSVVVADIGLDVFETLDSLELFPSQIPDLLPGRPLIVSGRYSGDFPESVKVSGTLADGSVFTEHLKVKWAKDVALDRVLARRQIDVLTAEAWLQESQQLGEKVARMSVRYGVPSEYTCMILLETVSGKVAAEQKVFIKEVYEKMSSKKPVEWKGQQAMVFGSLGKGFGNLKATTKNIKPGTEESKPSDAASILVNAASSCCARLMDRFCCMCFIRTCSFLNDQCTQAFTQLCTALACFECINCCFEVCECCSCLQ</sequence>
<gene>
    <name evidence="2" type="ORF">CDL15_Pgr027285</name>
</gene>
<dbReference type="Proteomes" id="UP000197138">
    <property type="component" value="Unassembled WGS sequence"/>
</dbReference>
<name>A0A218XN12_PUNGR</name>
<dbReference type="PANTHER" id="PTHR46503">
    <property type="entry name" value="INTER-ALPHA-TRYPSIN INHIBITOR HEAVY CHAIN-LIKE PROTEIN"/>
    <property type="match status" value="1"/>
</dbReference>
<feature type="domain" description="VWFA" evidence="1">
    <location>
        <begin position="359"/>
        <end position="544"/>
    </location>
</feature>
<evidence type="ECO:0000313" key="3">
    <source>
        <dbReference type="Proteomes" id="UP000197138"/>
    </source>
</evidence>
<proteinExistence type="predicted"/>
<dbReference type="InterPro" id="IPR036465">
    <property type="entry name" value="vWFA_dom_sf"/>
</dbReference>
<dbReference type="PROSITE" id="PS50234">
    <property type="entry name" value="VWFA"/>
    <property type="match status" value="1"/>
</dbReference>
<dbReference type="AlphaFoldDB" id="A0A218XN12"/>
<accession>A0A218XN12</accession>
<comment type="caution">
    <text evidence="2">The sequence shown here is derived from an EMBL/GenBank/DDBJ whole genome shotgun (WGS) entry which is preliminary data.</text>
</comment>
<evidence type="ECO:0000313" key="2">
    <source>
        <dbReference type="EMBL" id="OWM86059.1"/>
    </source>
</evidence>
<dbReference type="SMART" id="SM00327">
    <property type="entry name" value="VWA"/>
    <property type="match status" value="1"/>
</dbReference>